<accession>A0A645BGS4</accession>
<sequence length="192" mass="22075">MKVLSAKQPFAYLLCAGIKDIENRTWPLPEKYKNEWVLIHAGADRKLNLMALTREQYNNACDKFDWNGAMKPVDQWPRSSIIGAVKFTDCVINHPSIWAQKGFIEKTFVRKYSLGVEKKPIYNWVVSKAILSKKPILNVKGRLGFWDYPAEMIVCPECGKICLHSGEGISQYVHNCEHCGFWITESDYETVK</sequence>
<dbReference type="AlphaFoldDB" id="A0A645BGS4"/>
<gene>
    <name evidence="1" type="ORF">SDC9_111262</name>
</gene>
<evidence type="ECO:0008006" key="2">
    <source>
        <dbReference type="Google" id="ProtNLM"/>
    </source>
</evidence>
<reference evidence="1" key="1">
    <citation type="submission" date="2019-08" db="EMBL/GenBank/DDBJ databases">
        <authorList>
            <person name="Kucharzyk K."/>
            <person name="Murdoch R.W."/>
            <person name="Higgins S."/>
            <person name="Loffler F."/>
        </authorList>
    </citation>
    <scope>NUCLEOTIDE SEQUENCE</scope>
</reference>
<dbReference type="InterPro" id="IPR015947">
    <property type="entry name" value="PUA-like_sf"/>
</dbReference>
<protein>
    <recommendedName>
        <fullName evidence="2">ASCH domain-containing protein</fullName>
    </recommendedName>
</protein>
<dbReference type="Gene3D" id="2.30.130.30">
    <property type="entry name" value="Hypothetical protein"/>
    <property type="match status" value="1"/>
</dbReference>
<dbReference type="EMBL" id="VSSQ01019916">
    <property type="protein sequence ID" value="MPM64376.1"/>
    <property type="molecule type" value="Genomic_DNA"/>
</dbReference>
<name>A0A645BGS4_9ZZZZ</name>
<dbReference type="SUPFAM" id="SSF88697">
    <property type="entry name" value="PUA domain-like"/>
    <property type="match status" value="1"/>
</dbReference>
<evidence type="ECO:0000313" key="1">
    <source>
        <dbReference type="EMBL" id="MPM64376.1"/>
    </source>
</evidence>
<proteinExistence type="predicted"/>
<comment type="caution">
    <text evidence="1">The sequence shown here is derived from an EMBL/GenBank/DDBJ whole genome shotgun (WGS) entry which is preliminary data.</text>
</comment>
<organism evidence="1">
    <name type="scientific">bioreactor metagenome</name>
    <dbReference type="NCBI Taxonomy" id="1076179"/>
    <lineage>
        <taxon>unclassified sequences</taxon>
        <taxon>metagenomes</taxon>
        <taxon>ecological metagenomes</taxon>
    </lineage>
</organism>